<feature type="chain" id="PRO_5041662994" evidence="1">
    <location>
        <begin position="21"/>
        <end position="70"/>
    </location>
</feature>
<keyword evidence="1" id="KW-0732">Signal</keyword>
<dbReference type="EMBL" id="OY731400">
    <property type="protein sequence ID" value="CAJ1935762.1"/>
    <property type="molecule type" value="Genomic_DNA"/>
</dbReference>
<keyword evidence="3" id="KW-1185">Reference proteome</keyword>
<organism evidence="2 3">
    <name type="scientific">Sphenostylis stenocarpa</name>
    <dbReference type="NCBI Taxonomy" id="92480"/>
    <lineage>
        <taxon>Eukaryota</taxon>
        <taxon>Viridiplantae</taxon>
        <taxon>Streptophyta</taxon>
        <taxon>Embryophyta</taxon>
        <taxon>Tracheophyta</taxon>
        <taxon>Spermatophyta</taxon>
        <taxon>Magnoliopsida</taxon>
        <taxon>eudicotyledons</taxon>
        <taxon>Gunneridae</taxon>
        <taxon>Pentapetalae</taxon>
        <taxon>rosids</taxon>
        <taxon>fabids</taxon>
        <taxon>Fabales</taxon>
        <taxon>Fabaceae</taxon>
        <taxon>Papilionoideae</taxon>
        <taxon>50 kb inversion clade</taxon>
        <taxon>NPAAA clade</taxon>
        <taxon>indigoferoid/millettioid clade</taxon>
        <taxon>Phaseoleae</taxon>
        <taxon>Sphenostylis</taxon>
    </lineage>
</organism>
<name>A0AA86SC95_9FABA</name>
<sequence>MFMPAVVGVLDLLLVALLWGQEHREWIAFGNSLYNVNYFKLGLSERYMMLVAQGEACYELETITIPALPW</sequence>
<proteinExistence type="predicted"/>
<accession>A0AA86SC95</accession>
<dbReference type="Gramene" id="rna-AYBTSS11_LOCUS7090">
    <property type="protein sequence ID" value="CAJ1935762.1"/>
    <property type="gene ID" value="gene-AYBTSS11_LOCUS7090"/>
</dbReference>
<evidence type="ECO:0000313" key="2">
    <source>
        <dbReference type="EMBL" id="CAJ1935762.1"/>
    </source>
</evidence>
<dbReference type="Proteomes" id="UP001189624">
    <property type="component" value="Chromosome 3"/>
</dbReference>
<evidence type="ECO:0000256" key="1">
    <source>
        <dbReference type="SAM" id="SignalP"/>
    </source>
</evidence>
<gene>
    <name evidence="2" type="ORF">AYBTSS11_LOCUS7090</name>
</gene>
<reference evidence="2" key="1">
    <citation type="submission" date="2023-10" db="EMBL/GenBank/DDBJ databases">
        <authorList>
            <person name="Domelevo Entfellner J.-B."/>
        </authorList>
    </citation>
    <scope>NUCLEOTIDE SEQUENCE</scope>
</reference>
<protein>
    <submittedName>
        <fullName evidence="2">Uncharacterized protein</fullName>
    </submittedName>
</protein>
<feature type="signal peptide" evidence="1">
    <location>
        <begin position="1"/>
        <end position="20"/>
    </location>
</feature>
<evidence type="ECO:0000313" key="3">
    <source>
        <dbReference type="Proteomes" id="UP001189624"/>
    </source>
</evidence>
<dbReference type="AlphaFoldDB" id="A0AA86SC95"/>